<reference evidence="4 5" key="1">
    <citation type="journal article" date="2018" name="PLoS Genet.">
        <title>Population sequencing reveals clonal diversity and ancestral inbreeding in the grapevine cultivar Chardonnay.</title>
        <authorList>
            <person name="Roach M.J."/>
            <person name="Johnson D.L."/>
            <person name="Bohlmann J."/>
            <person name="van Vuuren H.J."/>
            <person name="Jones S.J."/>
            <person name="Pretorius I.S."/>
            <person name="Schmidt S.A."/>
            <person name="Borneman A.R."/>
        </authorList>
    </citation>
    <scope>NUCLEOTIDE SEQUENCE [LARGE SCALE GENOMIC DNA]</scope>
    <source>
        <strain evidence="5">cv. Chardonnay</strain>
        <tissue evidence="4">Leaf</tissue>
    </source>
</reference>
<evidence type="ECO:0000256" key="1">
    <source>
        <dbReference type="PROSITE-ProRule" id="PRU00042"/>
    </source>
</evidence>
<dbReference type="GO" id="GO:0010090">
    <property type="term" value="P:trichome morphogenesis"/>
    <property type="evidence" value="ECO:0007669"/>
    <property type="project" value="InterPro"/>
</dbReference>
<keyword evidence="1" id="KW-0862">Zinc</keyword>
<dbReference type="EMBL" id="QGNW01001287">
    <property type="protein sequence ID" value="RVW47268.1"/>
    <property type="molecule type" value="Genomic_DNA"/>
</dbReference>
<dbReference type="SUPFAM" id="SSF57667">
    <property type="entry name" value="beta-beta-alpha zinc fingers"/>
    <property type="match status" value="1"/>
</dbReference>
<dbReference type="PANTHER" id="PTHR46353:SF5">
    <property type="entry name" value="ZINC FINGER PROTEIN 5"/>
    <property type="match status" value="1"/>
</dbReference>
<name>A0A438EHX0_VITVI</name>
<feature type="compositionally biased region" description="Basic and acidic residues" evidence="2">
    <location>
        <begin position="46"/>
        <end position="55"/>
    </location>
</feature>
<evidence type="ECO:0000313" key="4">
    <source>
        <dbReference type="EMBL" id="RVW47268.1"/>
    </source>
</evidence>
<gene>
    <name evidence="4" type="primary">ZFP5</name>
    <name evidence="4" type="ORF">CK203_070206</name>
</gene>
<dbReference type="Proteomes" id="UP000288805">
    <property type="component" value="Unassembled WGS sequence"/>
</dbReference>
<keyword evidence="1" id="KW-0479">Metal-binding</keyword>
<sequence>MEKDGSCLLSPISDGEHGDSAGTSVEKKLRLFGFELDPYKKGESCLKESVERDESVNSSNTDSSGREKPSVEKNSTVEPEDKKFECQYCFKEFANSQALGGHQNAHKKERMKKKRLQLQARKASINHYLQPLQNNHSFTYHGSALWFYDPSCQSPEDESQISFTPFDQDAHLKKSQFSKWYGPPANLPLQQDTCMFTLTHADGSGQNKPAIIKPSPLPVSKQNCKSLDLQLGLSVQPNIRSSSRSGI</sequence>
<dbReference type="InterPro" id="IPR044299">
    <property type="entry name" value="GIS3/ZFP5/ZFP6"/>
</dbReference>
<dbReference type="InterPro" id="IPR013087">
    <property type="entry name" value="Znf_C2H2_type"/>
</dbReference>
<comment type="caution">
    <text evidence="4">The sequence shown here is derived from an EMBL/GenBank/DDBJ whole genome shotgun (WGS) entry which is preliminary data.</text>
</comment>
<evidence type="ECO:0000259" key="3">
    <source>
        <dbReference type="PROSITE" id="PS50157"/>
    </source>
</evidence>
<dbReference type="PROSITE" id="PS00028">
    <property type="entry name" value="ZINC_FINGER_C2H2_1"/>
    <property type="match status" value="1"/>
</dbReference>
<feature type="domain" description="C2H2-type" evidence="3">
    <location>
        <begin position="84"/>
        <end position="111"/>
    </location>
</feature>
<dbReference type="PANTHER" id="PTHR46353">
    <property type="entry name" value="ZINC FINGER PROTEIN 5"/>
    <property type="match status" value="1"/>
</dbReference>
<evidence type="ECO:0000313" key="5">
    <source>
        <dbReference type="Proteomes" id="UP000288805"/>
    </source>
</evidence>
<dbReference type="InterPro" id="IPR036236">
    <property type="entry name" value="Znf_C2H2_sf"/>
</dbReference>
<dbReference type="FunFam" id="3.30.160.60:FF:002732">
    <property type="entry name" value="zinc finger protein 5"/>
    <property type="match status" value="1"/>
</dbReference>
<protein>
    <submittedName>
        <fullName evidence="4">Zinc finger protein 5</fullName>
    </submittedName>
</protein>
<organism evidence="4 5">
    <name type="scientific">Vitis vinifera</name>
    <name type="common">Grape</name>
    <dbReference type="NCBI Taxonomy" id="29760"/>
    <lineage>
        <taxon>Eukaryota</taxon>
        <taxon>Viridiplantae</taxon>
        <taxon>Streptophyta</taxon>
        <taxon>Embryophyta</taxon>
        <taxon>Tracheophyta</taxon>
        <taxon>Spermatophyta</taxon>
        <taxon>Magnoliopsida</taxon>
        <taxon>eudicotyledons</taxon>
        <taxon>Gunneridae</taxon>
        <taxon>Pentapetalae</taxon>
        <taxon>rosids</taxon>
        <taxon>Vitales</taxon>
        <taxon>Vitaceae</taxon>
        <taxon>Viteae</taxon>
        <taxon>Vitis</taxon>
    </lineage>
</organism>
<evidence type="ECO:0000256" key="2">
    <source>
        <dbReference type="SAM" id="MobiDB-lite"/>
    </source>
</evidence>
<feature type="region of interest" description="Disordered" evidence="2">
    <location>
        <begin position="1"/>
        <end position="22"/>
    </location>
</feature>
<dbReference type="AlphaFoldDB" id="A0A438EHX0"/>
<accession>A0A438EHX0</accession>
<keyword evidence="1" id="KW-0863">Zinc-finger</keyword>
<dbReference type="GO" id="GO:0008270">
    <property type="term" value="F:zinc ion binding"/>
    <property type="evidence" value="ECO:0007669"/>
    <property type="project" value="UniProtKB-KW"/>
</dbReference>
<proteinExistence type="predicted"/>
<dbReference type="Gene3D" id="3.30.160.60">
    <property type="entry name" value="Classic Zinc Finger"/>
    <property type="match status" value="1"/>
</dbReference>
<dbReference type="PROSITE" id="PS50157">
    <property type="entry name" value="ZINC_FINGER_C2H2_2"/>
    <property type="match status" value="1"/>
</dbReference>
<feature type="region of interest" description="Disordered" evidence="2">
    <location>
        <begin position="46"/>
        <end position="78"/>
    </location>
</feature>